<evidence type="ECO:0000313" key="3">
    <source>
        <dbReference type="Proteomes" id="UP000094622"/>
    </source>
</evidence>
<organism evidence="2 3">
    <name type="scientific">Methylobrevis pamukkalensis</name>
    <dbReference type="NCBI Taxonomy" id="1439726"/>
    <lineage>
        <taxon>Bacteria</taxon>
        <taxon>Pseudomonadati</taxon>
        <taxon>Pseudomonadota</taxon>
        <taxon>Alphaproteobacteria</taxon>
        <taxon>Hyphomicrobiales</taxon>
        <taxon>Pleomorphomonadaceae</taxon>
        <taxon>Methylobrevis</taxon>
    </lineage>
</organism>
<protein>
    <submittedName>
        <fullName evidence="2">Uncharacterized protein</fullName>
    </submittedName>
</protein>
<evidence type="ECO:0000313" key="2">
    <source>
        <dbReference type="EMBL" id="ODN66484.1"/>
    </source>
</evidence>
<reference evidence="2 3" key="1">
    <citation type="submission" date="2016-07" db="EMBL/GenBank/DDBJ databases">
        <title>Draft Genome Sequence of Methylobrevis pamukkalensis PK2.</title>
        <authorList>
            <person name="Vasilenko O.V."/>
            <person name="Doronina N.V."/>
            <person name="Shmareva M.N."/>
            <person name="Tarlachkov S.V."/>
            <person name="Mustakhimov I."/>
            <person name="Trotsenko Y.A."/>
        </authorList>
    </citation>
    <scope>NUCLEOTIDE SEQUENCE [LARGE SCALE GENOMIC DNA]</scope>
    <source>
        <strain evidence="2 3">PK2</strain>
    </source>
</reference>
<feature type="compositionally biased region" description="Basic and acidic residues" evidence="1">
    <location>
        <begin position="254"/>
        <end position="269"/>
    </location>
</feature>
<proteinExistence type="predicted"/>
<feature type="region of interest" description="Disordered" evidence="1">
    <location>
        <begin position="58"/>
        <end position="78"/>
    </location>
</feature>
<feature type="region of interest" description="Disordered" evidence="1">
    <location>
        <begin position="244"/>
        <end position="269"/>
    </location>
</feature>
<sequence>MGRRFDERPVHRRNTPFRLRLDLGERGSETRHIDIDAGEIRAVDIGAERVVGCQSERIEPARWGEHQNPRPRKPDRPWTPVTMQPADALEQHVHRAEIGDENVGTKVKRLLQRLGADDDAPAGRAVLADGRLHRRVKACAILGRKAAVVQSRNAADREQQARFCCKAGSMSFLSTGHRVANDQHPRTPARGFDGMARGICARPAGKRLDLNRLACLCIRFHGLNASAGPDGRIGDGGLGGEIGDRLPEPADPSRGAERCRHQHHMPSEREMGLHHRGLDFSHVRIGGVHLIDHQQRAAQRHAAQMRIFHLQAAEGDLIHRSDRNP</sequence>
<feature type="compositionally biased region" description="Basic and acidic residues" evidence="1">
    <location>
        <begin position="58"/>
        <end position="76"/>
    </location>
</feature>
<dbReference type="AlphaFoldDB" id="A0A1E3GR47"/>
<gene>
    <name evidence="2" type="ORF">A6302_04438</name>
</gene>
<accession>A0A1E3GR47</accession>
<name>A0A1E3GR47_9HYPH</name>
<dbReference type="EMBL" id="MCRJ01000225">
    <property type="protein sequence ID" value="ODN66484.1"/>
    <property type="molecule type" value="Genomic_DNA"/>
</dbReference>
<evidence type="ECO:0000256" key="1">
    <source>
        <dbReference type="SAM" id="MobiDB-lite"/>
    </source>
</evidence>
<keyword evidence="3" id="KW-1185">Reference proteome</keyword>
<comment type="caution">
    <text evidence="2">The sequence shown here is derived from an EMBL/GenBank/DDBJ whole genome shotgun (WGS) entry which is preliminary data.</text>
</comment>
<dbReference type="Proteomes" id="UP000094622">
    <property type="component" value="Unassembled WGS sequence"/>
</dbReference>